<accession>A0A938X9N5</accession>
<dbReference type="Gene3D" id="3.40.720.10">
    <property type="entry name" value="Alkaline Phosphatase, subunit A"/>
    <property type="match status" value="1"/>
</dbReference>
<reference evidence="3" key="2">
    <citation type="journal article" date="2021" name="Sci. Rep.">
        <title>The distribution of antibiotic resistance genes in chicken gut microbiota commensals.</title>
        <authorList>
            <person name="Juricova H."/>
            <person name="Matiasovicova J."/>
            <person name="Kubasova T."/>
            <person name="Cejkova D."/>
            <person name="Rychlik I."/>
        </authorList>
    </citation>
    <scope>NUCLEOTIDE SEQUENCE</scope>
    <source>
        <strain evidence="3">An559</strain>
    </source>
</reference>
<dbReference type="Proteomes" id="UP000774750">
    <property type="component" value="Unassembled WGS sequence"/>
</dbReference>
<evidence type="ECO:0000313" key="4">
    <source>
        <dbReference type="Proteomes" id="UP000774750"/>
    </source>
</evidence>
<dbReference type="InterPro" id="IPR000917">
    <property type="entry name" value="Sulfatase_N"/>
</dbReference>
<dbReference type="InterPro" id="IPR050738">
    <property type="entry name" value="Sulfatase"/>
</dbReference>
<dbReference type="SUPFAM" id="SSF53649">
    <property type="entry name" value="Alkaline phosphatase-like"/>
    <property type="match status" value="1"/>
</dbReference>
<keyword evidence="4" id="KW-1185">Reference proteome</keyword>
<dbReference type="PANTHER" id="PTHR42693:SF33">
    <property type="entry name" value="ARYLSULFATASE"/>
    <property type="match status" value="1"/>
</dbReference>
<sequence length="490" mass="55559">MRVLMFDIDTLRSDHLGCYGYGRDTSPTIDAIAAEGVRFADYYCPNAPCLPSRASLITGQYGIRTGVVGHGGTAADLRLQGESRHFTDDYSENGLFMQFRRAGMHTVSFSTFAERHSSWWFNSGFNEMYNVGKRGGESAEDVTPHVLDWIERNGEKDNWFMHVHFWDPHTPYRAPASFGNPFEDVPLCDNWITEEIFAEHLMHIGPHGANEINMWNDDQNAQFPRHPGKISTMAEMKEFIDNYDCGVRYTDDNIKMIVDLLKEKGLYGEDLAIIITSDHGENIGELGLYGEHGTADEPTCHIPMIIKWPGGKKGFVAEGFHDNVDLLPTIKELLGTPLFGTDYIYDGTSYAKTILEGADCSKDSVVLTQCCHVCQRSARFGDYVYIRTVHGGYHLFEKEMLFNVKEDPHQLHNLAAEHPELCAKGAKIIIDWVDEMMKRSNYPIDPMWTVMKEGGPEHCRGQLEAYIKRLSGTKREYGIPLLRAMYPNEK</sequence>
<dbReference type="Pfam" id="PF00884">
    <property type="entry name" value="Sulfatase"/>
    <property type="match status" value="1"/>
</dbReference>
<comment type="caution">
    <text evidence="3">The sequence shown here is derived from an EMBL/GenBank/DDBJ whole genome shotgun (WGS) entry which is preliminary data.</text>
</comment>
<evidence type="ECO:0000259" key="2">
    <source>
        <dbReference type="Pfam" id="PF00884"/>
    </source>
</evidence>
<comment type="similarity">
    <text evidence="1">Belongs to the sulfatase family.</text>
</comment>
<organism evidence="3 4">
    <name type="scientific">Merdimmobilis hominis</name>
    <dbReference type="NCBI Taxonomy" id="2897707"/>
    <lineage>
        <taxon>Bacteria</taxon>
        <taxon>Bacillati</taxon>
        <taxon>Bacillota</taxon>
        <taxon>Clostridia</taxon>
        <taxon>Eubacteriales</taxon>
        <taxon>Oscillospiraceae</taxon>
        <taxon>Merdimmobilis</taxon>
    </lineage>
</organism>
<dbReference type="AlphaFoldDB" id="A0A938X9N5"/>
<protein>
    <submittedName>
        <fullName evidence="3">Sulfatase</fullName>
    </submittedName>
</protein>
<name>A0A938X9N5_9FIRM</name>
<feature type="domain" description="Sulfatase N-terminal" evidence="2">
    <location>
        <begin position="8"/>
        <end position="335"/>
    </location>
</feature>
<dbReference type="CDD" id="cd16148">
    <property type="entry name" value="sulfatase_like"/>
    <property type="match status" value="1"/>
</dbReference>
<proteinExistence type="inferred from homology"/>
<reference evidence="3" key="1">
    <citation type="submission" date="2020-08" db="EMBL/GenBank/DDBJ databases">
        <authorList>
            <person name="Cejkova D."/>
            <person name="Kubasova T."/>
            <person name="Jahodarova E."/>
            <person name="Rychlik I."/>
        </authorList>
    </citation>
    <scope>NUCLEOTIDE SEQUENCE</scope>
    <source>
        <strain evidence="3">An559</strain>
    </source>
</reference>
<evidence type="ECO:0000313" key="3">
    <source>
        <dbReference type="EMBL" id="MBM6921907.1"/>
    </source>
</evidence>
<dbReference type="RefSeq" id="WP_204448280.1">
    <property type="nucleotide sequence ID" value="NZ_JACJKY010000031.1"/>
</dbReference>
<dbReference type="InterPro" id="IPR017850">
    <property type="entry name" value="Alkaline_phosphatase_core_sf"/>
</dbReference>
<evidence type="ECO:0000256" key="1">
    <source>
        <dbReference type="ARBA" id="ARBA00008779"/>
    </source>
</evidence>
<gene>
    <name evidence="3" type="ORF">H6A12_12240</name>
</gene>
<dbReference type="EMBL" id="JACJKY010000031">
    <property type="protein sequence ID" value="MBM6921907.1"/>
    <property type="molecule type" value="Genomic_DNA"/>
</dbReference>
<dbReference type="GO" id="GO:0004065">
    <property type="term" value="F:arylsulfatase activity"/>
    <property type="evidence" value="ECO:0007669"/>
    <property type="project" value="TreeGrafter"/>
</dbReference>
<dbReference type="PANTHER" id="PTHR42693">
    <property type="entry name" value="ARYLSULFATASE FAMILY MEMBER"/>
    <property type="match status" value="1"/>
</dbReference>